<dbReference type="AlphaFoldDB" id="A0A077EDU9"/>
<protein>
    <submittedName>
        <fullName evidence="1">Uncharacterized protein</fullName>
    </submittedName>
</protein>
<reference evidence="1" key="2">
    <citation type="journal article" date="2015" name="Genome Biol. Evol.">
        <title>Complete Genome Sequence and Transcriptomic Analysis of the Novel Pathogen Elizabethkingia anophelis in Response to Oxidative Stress.</title>
        <authorList>
            <person name="Li Y."/>
            <person name="Liu Y."/>
            <person name="Chew S.C."/>
            <person name="Tay M."/>
            <person name="Salido M.M."/>
            <person name="Teo J."/>
            <person name="Lauro F.M."/>
            <person name="Givskov M."/>
            <person name="Yang L."/>
        </authorList>
    </citation>
    <scope>NUCLEOTIDE SEQUENCE</scope>
    <source>
        <strain evidence="1">NUHP1</strain>
    </source>
</reference>
<name>A0A077EDU9_9FLAO</name>
<dbReference type="RefSeq" id="WP_228050531.1">
    <property type="nucleotide sequence ID" value="NZ_CP007547.1"/>
</dbReference>
<evidence type="ECO:0000313" key="1">
    <source>
        <dbReference type="EMBL" id="AIL45687.1"/>
    </source>
</evidence>
<sequence length="522" mass="61684">MMKLVKYQDIKHLLPEDTHYKNERYYDPQEAYVLHYQGDLVLEKPLDLDNSYSYFFDGVEPEDLCYFIFVEGNVKAGNIYNNETDGSTGLVVMGNLIADNIVVGGQEIFVGGDFTVNELFWGDYNHGVLQVKGSIQAKVFINTDYGVDYKRFEERRNVFIDHLLWDDVEDDYEDDEHIRQLLRPEYMLPVEDLIEEEIYSWKDWLFVSGLMKAMEQNQPVLQDNIKPYKRPEEDFTFFFADNIVSDQNLKRFLDSDILVGKAPVEGSSFALEYWDGPVFRRVYTVIGSPETTAVYFQYEEEFVCMVYFTEHQNMLGKLTGRKEYRVEQAYKIFPEDKWLVLDNNAPQEFQDFMNTQWNVFLWQYSEMVHLKNLFRETVTREKIEKILNLPLVQEKSKQYYTDNASLDLGSLHLQFRQRNSEEDYCSRISVIRQEYSEGDEEIFDFWHFDLVETVDGRIAPVLFSQEGNDYESSLYEVSATAVDKYKNAIRYWNRLERNIDSLNEAYLRGELSLVSDEESEES</sequence>
<dbReference type="Proteomes" id="UP000028933">
    <property type="component" value="Chromosome"/>
</dbReference>
<gene>
    <name evidence="1" type="ORF">BD94_1912</name>
</gene>
<dbReference type="KEGG" id="eao:BD94_1912"/>
<accession>A0A077EDU9</accession>
<dbReference type="eggNOG" id="COG3831">
    <property type="taxonomic scope" value="Bacteria"/>
</dbReference>
<proteinExistence type="predicted"/>
<dbReference type="EMBL" id="CP007547">
    <property type="protein sequence ID" value="AIL45687.1"/>
    <property type="molecule type" value="Genomic_DNA"/>
</dbReference>
<organism evidence="1 2">
    <name type="scientific">Elizabethkingia anophelis NUHP1</name>
    <dbReference type="NCBI Taxonomy" id="1338011"/>
    <lineage>
        <taxon>Bacteria</taxon>
        <taxon>Pseudomonadati</taxon>
        <taxon>Bacteroidota</taxon>
        <taxon>Flavobacteriia</taxon>
        <taxon>Flavobacteriales</taxon>
        <taxon>Weeksellaceae</taxon>
        <taxon>Elizabethkingia</taxon>
    </lineage>
</organism>
<dbReference type="HOGENOM" id="CLU_521512_0_0_10"/>
<reference evidence="1" key="1">
    <citation type="journal article" date="2013" name="Lancet">
        <title>First case of E anophelis outbreak in an intensive-care unit.</title>
        <authorList>
            <person name="Teo J."/>
            <person name="Tan S.Y."/>
            <person name="Tay M."/>
            <person name="Ding Y."/>
            <person name="Kjelleberg S."/>
            <person name="Givskov M."/>
            <person name="Lin R.T."/>
            <person name="Yang L."/>
        </authorList>
    </citation>
    <scope>NUCLEOTIDE SEQUENCE [LARGE SCALE GENOMIC DNA]</scope>
    <source>
        <strain evidence="1">NUHP1</strain>
    </source>
</reference>
<evidence type="ECO:0000313" key="2">
    <source>
        <dbReference type="Proteomes" id="UP000028933"/>
    </source>
</evidence>